<proteinExistence type="predicted"/>
<dbReference type="SUPFAM" id="SSF52540">
    <property type="entry name" value="P-loop containing nucleoside triphosphate hydrolases"/>
    <property type="match status" value="1"/>
</dbReference>
<protein>
    <recommendedName>
        <fullName evidence="1">AAA+ ATPase domain-containing protein</fullName>
    </recommendedName>
</protein>
<dbReference type="RefSeq" id="WP_034431080.1">
    <property type="nucleotide sequence ID" value="NZ_CBTK010000047.1"/>
</dbReference>
<dbReference type="AlphaFoldDB" id="A0A7U7G8V2"/>
<accession>A0A7U7G8V2</accession>
<dbReference type="InterPro" id="IPR027417">
    <property type="entry name" value="P-loop_NTPase"/>
</dbReference>
<organism evidence="2 3">
    <name type="scientific">Candidatus Contendobacter odensis Run_B_J11</name>
    <dbReference type="NCBI Taxonomy" id="1400861"/>
    <lineage>
        <taxon>Bacteria</taxon>
        <taxon>Pseudomonadati</taxon>
        <taxon>Pseudomonadota</taxon>
        <taxon>Gammaproteobacteria</taxon>
        <taxon>Candidatus Competibacteraceae</taxon>
        <taxon>Candidatus Contendibacter</taxon>
    </lineage>
</organism>
<feature type="domain" description="AAA+ ATPase" evidence="1">
    <location>
        <begin position="41"/>
        <end position="192"/>
    </location>
</feature>
<dbReference type="PANTHER" id="PTHR35894">
    <property type="entry name" value="GENERAL SECRETION PATHWAY PROTEIN A-RELATED"/>
    <property type="match status" value="1"/>
</dbReference>
<dbReference type="InterPro" id="IPR003593">
    <property type="entry name" value="AAA+_ATPase"/>
</dbReference>
<gene>
    <name evidence="2" type="ORF">BN874_1400047</name>
</gene>
<dbReference type="Pfam" id="PF13401">
    <property type="entry name" value="AAA_22"/>
    <property type="match status" value="1"/>
</dbReference>
<dbReference type="SUPFAM" id="SSF49879">
    <property type="entry name" value="SMAD/FHA domain"/>
    <property type="match status" value="2"/>
</dbReference>
<name>A0A7U7G8V2_9GAMM</name>
<sequence length="920" mass="102061">MYTSHFGFDSKPFKSKDPKDFYRNANFDVACADILDGIRERRGFILLTGEAGIGKTFVLRRCMAEADDIRFVLLNNANLNFPDLLNYLCGALELPATHLNTEQQGQRLLDTLVAYARRNQTIALLIDDAHHLRADALCRLWEFVEVPSLPSQRLQVVLAGLPEIEGKLRQYDLQLIQDSIEVRCHLERLSTLETGLFISHQFTVAGLEVGDLLSPAVIDRIATHSQGAPRAIAMLCDAILLFASLESNQRVTPELVDDVARDCFLGARSERPIVETQAPRHPVSTAATPMTDDDLDDLELGLPDLDFTFDFDPDQTAVSELSVGESPAVAIPDFELEPATVMTPEPPVEPAFAPLAEFPEPIPEPIPESLPEALLPASPPLRAFAQLLEETVAKQDRHDVRDRAALRFFHYGYLRLLQGTSRARLTECEWRLARLAQIQQPVVVMLAVAIRAAPRSSGVLCALLINPTWWQYREIRLQVRSPDLSFANAGQAISLRLLGGRDAHPVYLEFHGASAGSTQAGLRLEIELRDHRGEWQAYVSRREIRLDLPLRREGGRKVDKVLATDARPDCFWPEPEGAENDAAAGIWLLNESAALTTVGGLADTLPLELEVDAERTQRLRATTVQTLVRGTPLTRALLLSADPAHAPARIELVSRPFMVLGRYNAVTGMGFGDFALGFVPKYNRISRLHGVICALGDQLALMPASNQGYTYMGRNGVRLERGCWEFLESGDALEICGLYRLRLTLSWDQRGERDPPGWDPAESREKFGHYLLDLVDELQQRDSRTNTDETQAPLRSRYLNLLRMQERVAVMNGVGSPGALLYARFEREDEAGGRQVVHYYLPKWLSLGSDPQAGLRITAAGVAPQQAELLLRDGMYWIQNLAGPGSVRVGCHGLATNEVIALEAGDVLGIGSARFTFEAY</sequence>
<dbReference type="InterPro" id="IPR052026">
    <property type="entry name" value="ExeA_AAA_ATPase_DNA-bind"/>
</dbReference>
<dbReference type="SMART" id="SM00382">
    <property type="entry name" value="AAA"/>
    <property type="match status" value="1"/>
</dbReference>
<dbReference type="GO" id="GO:0016887">
    <property type="term" value="F:ATP hydrolysis activity"/>
    <property type="evidence" value="ECO:0007669"/>
    <property type="project" value="InterPro"/>
</dbReference>
<dbReference type="PANTHER" id="PTHR35894:SF1">
    <property type="entry name" value="PHOSPHORIBULOKINASE _ URIDINE KINASE FAMILY"/>
    <property type="match status" value="1"/>
</dbReference>
<reference evidence="2 3" key="1">
    <citation type="journal article" date="2014" name="ISME J.">
        <title>Candidatus Competibacter-lineage genomes retrieved from metagenomes reveal functional metabolic diversity.</title>
        <authorList>
            <person name="McIlroy S.J."/>
            <person name="Albertsen M."/>
            <person name="Andresen E.K."/>
            <person name="Saunders A.M."/>
            <person name="Kristiansen R."/>
            <person name="Stokholm-Bjerregaard M."/>
            <person name="Nielsen K.L."/>
            <person name="Nielsen P.H."/>
        </authorList>
    </citation>
    <scope>NUCLEOTIDE SEQUENCE [LARGE SCALE GENOMIC DNA]</scope>
    <source>
        <strain evidence="2 3">Run_B_J11</strain>
    </source>
</reference>
<comment type="caution">
    <text evidence="2">The sequence shown here is derived from an EMBL/GenBank/DDBJ whole genome shotgun (WGS) entry which is preliminary data.</text>
</comment>
<dbReference type="CDD" id="cd00060">
    <property type="entry name" value="FHA"/>
    <property type="match status" value="1"/>
</dbReference>
<evidence type="ECO:0000259" key="1">
    <source>
        <dbReference type="SMART" id="SM00382"/>
    </source>
</evidence>
<dbReference type="Gene3D" id="3.40.50.300">
    <property type="entry name" value="P-loop containing nucleotide triphosphate hydrolases"/>
    <property type="match status" value="1"/>
</dbReference>
<evidence type="ECO:0000313" key="3">
    <source>
        <dbReference type="Proteomes" id="UP000019184"/>
    </source>
</evidence>
<dbReference type="EMBL" id="CBTK010000047">
    <property type="protein sequence ID" value="CDH43988.1"/>
    <property type="molecule type" value="Genomic_DNA"/>
</dbReference>
<keyword evidence="3" id="KW-1185">Reference proteome</keyword>
<dbReference type="InterPro" id="IPR008984">
    <property type="entry name" value="SMAD_FHA_dom_sf"/>
</dbReference>
<evidence type="ECO:0000313" key="2">
    <source>
        <dbReference type="EMBL" id="CDH43988.1"/>
    </source>
</evidence>
<dbReference type="InterPro" id="IPR049945">
    <property type="entry name" value="AAA_22"/>
</dbReference>
<dbReference type="Proteomes" id="UP000019184">
    <property type="component" value="Unassembled WGS sequence"/>
</dbReference>